<keyword evidence="7" id="KW-0732">Signal</keyword>
<feature type="chain" id="PRO_5045966200" evidence="7">
    <location>
        <begin position="23"/>
        <end position="131"/>
    </location>
</feature>
<feature type="signal peptide" evidence="7">
    <location>
        <begin position="1"/>
        <end position="22"/>
    </location>
</feature>
<dbReference type="PROSITE" id="PS51007">
    <property type="entry name" value="CYTC"/>
    <property type="match status" value="1"/>
</dbReference>
<dbReference type="PANTHER" id="PTHR33751">
    <property type="entry name" value="CBB3-TYPE CYTOCHROME C OXIDASE SUBUNIT FIXP"/>
    <property type="match status" value="1"/>
</dbReference>
<keyword evidence="1" id="KW-0813">Transport</keyword>
<dbReference type="InterPro" id="IPR036909">
    <property type="entry name" value="Cyt_c-like_dom_sf"/>
</dbReference>
<accession>A0ABV7H3R0</accession>
<evidence type="ECO:0000313" key="10">
    <source>
        <dbReference type="Proteomes" id="UP001595556"/>
    </source>
</evidence>
<keyword evidence="4" id="KW-0249">Electron transport</keyword>
<evidence type="ECO:0000256" key="4">
    <source>
        <dbReference type="ARBA" id="ARBA00022982"/>
    </source>
</evidence>
<protein>
    <submittedName>
        <fullName evidence="9">C-type cytochrome</fullName>
    </submittedName>
</protein>
<reference evidence="10" key="1">
    <citation type="journal article" date="2019" name="Int. J. Syst. Evol. Microbiol.">
        <title>The Global Catalogue of Microorganisms (GCM) 10K type strain sequencing project: providing services to taxonomists for standard genome sequencing and annotation.</title>
        <authorList>
            <consortium name="The Broad Institute Genomics Platform"/>
            <consortium name="The Broad Institute Genome Sequencing Center for Infectious Disease"/>
            <person name="Wu L."/>
            <person name="Ma J."/>
        </authorList>
    </citation>
    <scope>NUCLEOTIDE SEQUENCE [LARGE SCALE GENOMIC DNA]</scope>
    <source>
        <strain evidence="10">KCTC 52168</strain>
    </source>
</reference>
<dbReference type="EMBL" id="JBHRTI010000003">
    <property type="protein sequence ID" value="MFC3147218.1"/>
    <property type="molecule type" value="Genomic_DNA"/>
</dbReference>
<proteinExistence type="predicted"/>
<dbReference type="RefSeq" id="WP_377302046.1">
    <property type="nucleotide sequence ID" value="NZ_CP180191.1"/>
</dbReference>
<feature type="domain" description="Cytochrome c" evidence="8">
    <location>
        <begin position="23"/>
        <end position="123"/>
    </location>
</feature>
<dbReference type="InterPro" id="IPR050597">
    <property type="entry name" value="Cytochrome_c_Oxidase_Subunit"/>
</dbReference>
<organism evidence="9 10">
    <name type="scientific">Piscinibacterium candidicorallinum</name>
    <dbReference type="NCBI Taxonomy" id="1793872"/>
    <lineage>
        <taxon>Bacteria</taxon>
        <taxon>Pseudomonadati</taxon>
        <taxon>Pseudomonadota</taxon>
        <taxon>Betaproteobacteria</taxon>
        <taxon>Burkholderiales</taxon>
        <taxon>Piscinibacterium</taxon>
    </lineage>
</organism>
<keyword evidence="5 6" id="KW-0408">Iron</keyword>
<keyword evidence="10" id="KW-1185">Reference proteome</keyword>
<dbReference type="SUPFAM" id="SSF46626">
    <property type="entry name" value="Cytochrome c"/>
    <property type="match status" value="1"/>
</dbReference>
<comment type="caution">
    <text evidence="9">The sequence shown here is derived from an EMBL/GenBank/DDBJ whole genome shotgun (WGS) entry which is preliminary data.</text>
</comment>
<keyword evidence="3 6" id="KW-0479">Metal-binding</keyword>
<dbReference type="Proteomes" id="UP001595556">
    <property type="component" value="Unassembled WGS sequence"/>
</dbReference>
<evidence type="ECO:0000256" key="5">
    <source>
        <dbReference type="ARBA" id="ARBA00023004"/>
    </source>
</evidence>
<evidence type="ECO:0000256" key="2">
    <source>
        <dbReference type="ARBA" id="ARBA00022617"/>
    </source>
</evidence>
<dbReference type="PANTHER" id="PTHR33751:SF9">
    <property type="entry name" value="CYTOCHROME C4"/>
    <property type="match status" value="1"/>
</dbReference>
<dbReference type="Pfam" id="PF00034">
    <property type="entry name" value="Cytochrom_C"/>
    <property type="match status" value="1"/>
</dbReference>
<gene>
    <name evidence="9" type="ORF">ACFOEN_06135</name>
</gene>
<evidence type="ECO:0000256" key="3">
    <source>
        <dbReference type="ARBA" id="ARBA00022723"/>
    </source>
</evidence>
<sequence length="131" mass="14130">MTPMIKTLLIAALAAASLNAAAGDRVAGEALAKKMNCAACHGADYNSPIDPSYPKLAGQHEDYLLNALRQYQRAATNNRTQALSRNNAIMGGQTMITDEQTKKQRPLTGKELADLAAYLASLPTQLSYRHK</sequence>
<dbReference type="InterPro" id="IPR009056">
    <property type="entry name" value="Cyt_c-like_dom"/>
</dbReference>
<evidence type="ECO:0000259" key="8">
    <source>
        <dbReference type="PROSITE" id="PS51007"/>
    </source>
</evidence>
<keyword evidence="2 6" id="KW-0349">Heme</keyword>
<evidence type="ECO:0000256" key="1">
    <source>
        <dbReference type="ARBA" id="ARBA00022448"/>
    </source>
</evidence>
<evidence type="ECO:0000256" key="6">
    <source>
        <dbReference type="PROSITE-ProRule" id="PRU00433"/>
    </source>
</evidence>
<dbReference type="Gene3D" id="1.10.760.10">
    <property type="entry name" value="Cytochrome c-like domain"/>
    <property type="match status" value="1"/>
</dbReference>
<name>A0ABV7H3R0_9BURK</name>
<evidence type="ECO:0000313" key="9">
    <source>
        <dbReference type="EMBL" id="MFC3147218.1"/>
    </source>
</evidence>
<evidence type="ECO:0000256" key="7">
    <source>
        <dbReference type="SAM" id="SignalP"/>
    </source>
</evidence>